<evidence type="ECO:0000313" key="2">
    <source>
        <dbReference type="Proteomes" id="UP001159363"/>
    </source>
</evidence>
<accession>A0ABQ9I6E9</accession>
<gene>
    <name evidence="1" type="ORF">PR048_004799</name>
</gene>
<reference evidence="1 2" key="1">
    <citation type="submission" date="2023-02" db="EMBL/GenBank/DDBJ databases">
        <title>LHISI_Scaffold_Assembly.</title>
        <authorList>
            <person name="Stuart O.P."/>
            <person name="Cleave R."/>
            <person name="Magrath M.J.L."/>
            <person name="Mikheyev A.S."/>
        </authorList>
    </citation>
    <scope>NUCLEOTIDE SEQUENCE [LARGE SCALE GENOMIC DNA]</scope>
    <source>
        <strain evidence="1">Daus_M_001</strain>
        <tissue evidence="1">Leg muscle</tissue>
    </source>
</reference>
<dbReference type="Proteomes" id="UP001159363">
    <property type="component" value="Chromosome 2"/>
</dbReference>
<organism evidence="1 2">
    <name type="scientific">Dryococelus australis</name>
    <dbReference type="NCBI Taxonomy" id="614101"/>
    <lineage>
        <taxon>Eukaryota</taxon>
        <taxon>Metazoa</taxon>
        <taxon>Ecdysozoa</taxon>
        <taxon>Arthropoda</taxon>
        <taxon>Hexapoda</taxon>
        <taxon>Insecta</taxon>
        <taxon>Pterygota</taxon>
        <taxon>Neoptera</taxon>
        <taxon>Polyneoptera</taxon>
        <taxon>Phasmatodea</taxon>
        <taxon>Verophasmatodea</taxon>
        <taxon>Anareolatae</taxon>
        <taxon>Phasmatidae</taxon>
        <taxon>Eurycanthinae</taxon>
        <taxon>Dryococelus</taxon>
    </lineage>
</organism>
<evidence type="ECO:0000313" key="1">
    <source>
        <dbReference type="EMBL" id="KAJ8892219.1"/>
    </source>
</evidence>
<dbReference type="EMBL" id="JARBHB010000002">
    <property type="protein sequence ID" value="KAJ8892219.1"/>
    <property type="molecule type" value="Genomic_DNA"/>
</dbReference>
<name>A0ABQ9I6E9_9NEOP</name>
<protein>
    <submittedName>
        <fullName evidence="1">Uncharacterized protein</fullName>
    </submittedName>
</protein>
<feature type="non-terminal residue" evidence="1">
    <location>
        <position position="147"/>
    </location>
</feature>
<proteinExistence type="predicted"/>
<sequence>MEELKTRFASSELTCDLFSPILTMDLDSNQLKIVSKYPADDLNEEILHMKSIHCTMFPSKNDPLKLLNSIYEEKLEAIFVNLCTRIKFFAQFQYFSKMANSLKTWQRSTTGQNCLNHLAILGIENKLAKRVDFSDVIDHFSQKKARK</sequence>
<comment type="caution">
    <text evidence="1">The sequence shown here is derived from an EMBL/GenBank/DDBJ whole genome shotgun (WGS) entry which is preliminary data.</text>
</comment>
<keyword evidence="2" id="KW-1185">Reference proteome</keyword>